<dbReference type="Proteomes" id="UP000652761">
    <property type="component" value="Unassembled WGS sequence"/>
</dbReference>
<feature type="non-terminal residue" evidence="2">
    <location>
        <position position="220"/>
    </location>
</feature>
<dbReference type="AlphaFoldDB" id="A0A843UHU0"/>
<reference evidence="2" key="1">
    <citation type="submission" date="2017-07" db="EMBL/GenBank/DDBJ databases">
        <title>Taro Niue Genome Assembly and Annotation.</title>
        <authorList>
            <person name="Atibalentja N."/>
            <person name="Keating K."/>
            <person name="Fields C.J."/>
        </authorList>
    </citation>
    <scope>NUCLEOTIDE SEQUENCE</scope>
    <source>
        <strain evidence="2">Niue_2</strain>
        <tissue evidence="2">Leaf</tissue>
    </source>
</reference>
<evidence type="ECO:0000256" key="1">
    <source>
        <dbReference type="SAM" id="MobiDB-lite"/>
    </source>
</evidence>
<feature type="region of interest" description="Disordered" evidence="1">
    <location>
        <begin position="1"/>
        <end position="220"/>
    </location>
</feature>
<accession>A0A843UHU0</accession>
<keyword evidence="3" id="KW-1185">Reference proteome</keyword>
<feature type="compositionally biased region" description="Low complexity" evidence="1">
    <location>
        <begin position="48"/>
        <end position="60"/>
    </location>
</feature>
<sequence length="220" mass="23879">GGNQPRSLPEGPKGKPSLGHTPTHKPGQRKHPRQHTHCRALTSRRDTIATGKGTATATLTRWGGAPRQPPCHYGKPGRDSDPYRGRQPRRDKVAPDRGDASTDVGTQADRVMLHPGPPTNHTNTHTRGGEQGESYKANYKTPRTPDPPRLGRAQEIPTFHEERTHEGPFTTHGHLLLAPRRRSNAPPPAAGATTPATPEGSLPTAGEEGKGKKRREREKG</sequence>
<proteinExistence type="predicted"/>
<comment type="caution">
    <text evidence="2">The sequence shown here is derived from an EMBL/GenBank/DDBJ whole genome shotgun (WGS) entry which is preliminary data.</text>
</comment>
<protein>
    <submittedName>
        <fullName evidence="2">Uncharacterized protein</fullName>
    </submittedName>
</protein>
<dbReference type="EMBL" id="NMUH01000519">
    <property type="protein sequence ID" value="MQL80683.1"/>
    <property type="molecule type" value="Genomic_DNA"/>
</dbReference>
<gene>
    <name evidence="2" type="ORF">Taro_013132</name>
</gene>
<feature type="compositionally biased region" description="Basic residues" evidence="1">
    <location>
        <begin position="22"/>
        <end position="38"/>
    </location>
</feature>
<evidence type="ECO:0000313" key="3">
    <source>
        <dbReference type="Proteomes" id="UP000652761"/>
    </source>
</evidence>
<feature type="compositionally biased region" description="Basic and acidic residues" evidence="1">
    <location>
        <begin position="76"/>
        <end position="100"/>
    </location>
</feature>
<evidence type="ECO:0000313" key="2">
    <source>
        <dbReference type="EMBL" id="MQL80683.1"/>
    </source>
</evidence>
<name>A0A843UHU0_COLES</name>
<organism evidence="2 3">
    <name type="scientific">Colocasia esculenta</name>
    <name type="common">Wild taro</name>
    <name type="synonym">Arum esculentum</name>
    <dbReference type="NCBI Taxonomy" id="4460"/>
    <lineage>
        <taxon>Eukaryota</taxon>
        <taxon>Viridiplantae</taxon>
        <taxon>Streptophyta</taxon>
        <taxon>Embryophyta</taxon>
        <taxon>Tracheophyta</taxon>
        <taxon>Spermatophyta</taxon>
        <taxon>Magnoliopsida</taxon>
        <taxon>Liliopsida</taxon>
        <taxon>Araceae</taxon>
        <taxon>Aroideae</taxon>
        <taxon>Colocasieae</taxon>
        <taxon>Colocasia</taxon>
    </lineage>
</organism>
<feature type="compositionally biased region" description="Basic residues" evidence="1">
    <location>
        <begin position="211"/>
        <end position="220"/>
    </location>
</feature>